<keyword evidence="2" id="KW-1185">Reference proteome</keyword>
<reference evidence="3" key="1">
    <citation type="submission" date="2016-06" db="UniProtKB">
        <authorList>
            <consortium name="WormBaseParasite"/>
        </authorList>
    </citation>
    <scope>IDENTIFICATION</scope>
</reference>
<proteinExistence type="predicted"/>
<evidence type="ECO:0000313" key="2">
    <source>
        <dbReference type="Proteomes" id="UP000271087"/>
    </source>
</evidence>
<sequence>MQGGLENPVRSLIFSCHERNRLENNYLYIKTRAYSNARLCQILKAIAGIRPKNGDEVWSREGQAAVYNILTSAKHIEVEPISDWELFGDRGCIVVPFATVNIFVNGNNVGQMIVEQGYAQRT</sequence>
<dbReference type="AlphaFoldDB" id="A0A182EPZ7"/>
<evidence type="ECO:0000313" key="3">
    <source>
        <dbReference type="WBParaSite" id="nOo.2.0.1.t10207-RA"/>
    </source>
</evidence>
<name>A0A182EPZ7_ONCOC</name>
<dbReference type="Proteomes" id="UP000271087">
    <property type="component" value="Unassembled WGS sequence"/>
</dbReference>
<evidence type="ECO:0000313" key="1">
    <source>
        <dbReference type="EMBL" id="VDM93934.1"/>
    </source>
</evidence>
<reference evidence="1 2" key="2">
    <citation type="submission" date="2018-08" db="EMBL/GenBank/DDBJ databases">
        <authorList>
            <person name="Laetsch R D."/>
            <person name="Stevens L."/>
            <person name="Kumar S."/>
            <person name="Blaxter L. M."/>
        </authorList>
    </citation>
    <scope>NUCLEOTIDE SEQUENCE [LARGE SCALE GENOMIC DNA]</scope>
</reference>
<dbReference type="EMBL" id="UYRW01005640">
    <property type="protein sequence ID" value="VDM93934.1"/>
    <property type="molecule type" value="Genomic_DNA"/>
</dbReference>
<protein>
    <submittedName>
        <fullName evidence="3">Recombinase domain-containing protein</fullName>
    </submittedName>
</protein>
<accession>A0A182EPZ7</accession>
<gene>
    <name evidence="1" type="ORF">NOO_LOCUS10207</name>
</gene>
<organism evidence="3">
    <name type="scientific">Onchocerca ochengi</name>
    <name type="common">Filarial nematode worm</name>
    <dbReference type="NCBI Taxonomy" id="42157"/>
    <lineage>
        <taxon>Eukaryota</taxon>
        <taxon>Metazoa</taxon>
        <taxon>Ecdysozoa</taxon>
        <taxon>Nematoda</taxon>
        <taxon>Chromadorea</taxon>
        <taxon>Rhabditida</taxon>
        <taxon>Spirurina</taxon>
        <taxon>Spiruromorpha</taxon>
        <taxon>Filarioidea</taxon>
        <taxon>Onchocercidae</taxon>
        <taxon>Onchocerca</taxon>
    </lineage>
</organism>
<dbReference type="WBParaSite" id="nOo.2.0.1.t10207-RA">
    <property type="protein sequence ID" value="nOo.2.0.1.t10207-RA"/>
    <property type="gene ID" value="nOo.2.0.1.g10207"/>
</dbReference>